<dbReference type="InterPro" id="IPR038063">
    <property type="entry name" value="Transpep_catalytic_dom"/>
</dbReference>
<evidence type="ECO:0000313" key="11">
    <source>
        <dbReference type="Proteomes" id="UP000276254"/>
    </source>
</evidence>
<dbReference type="KEGG" id="spha:D3Y57_14855"/>
<evidence type="ECO:0000256" key="7">
    <source>
        <dbReference type="PROSITE-ProRule" id="PRU01373"/>
    </source>
</evidence>
<dbReference type="GO" id="GO:0016740">
    <property type="term" value="F:transferase activity"/>
    <property type="evidence" value="ECO:0007669"/>
    <property type="project" value="UniProtKB-KW"/>
</dbReference>
<keyword evidence="4 7" id="KW-0133">Cell shape</keyword>
<dbReference type="PANTHER" id="PTHR41533">
    <property type="entry name" value="L,D-TRANSPEPTIDASE HI_1667-RELATED"/>
    <property type="match status" value="1"/>
</dbReference>
<dbReference type="SUPFAM" id="SSF47090">
    <property type="entry name" value="PGBD-like"/>
    <property type="match status" value="1"/>
</dbReference>
<dbReference type="GO" id="GO:0008360">
    <property type="term" value="P:regulation of cell shape"/>
    <property type="evidence" value="ECO:0007669"/>
    <property type="project" value="UniProtKB-UniRule"/>
</dbReference>
<comment type="similarity">
    <text evidence="2">Belongs to the YkuD family.</text>
</comment>
<feature type="active site" description="Proton donor/acceptor" evidence="7">
    <location>
        <position position="389"/>
    </location>
</feature>
<comment type="pathway">
    <text evidence="1 7">Cell wall biogenesis; peptidoglycan biosynthesis.</text>
</comment>
<dbReference type="Pfam" id="PF20142">
    <property type="entry name" value="Scaffold"/>
    <property type="match status" value="1"/>
</dbReference>
<dbReference type="AlphaFoldDB" id="A0A494TPH7"/>
<keyword evidence="6 7" id="KW-0961">Cell wall biogenesis/degradation</keyword>
<keyword evidence="3" id="KW-0808">Transferase</keyword>
<dbReference type="InterPro" id="IPR036365">
    <property type="entry name" value="PGBD-like_sf"/>
</dbReference>
<accession>A0A494TPH7</accession>
<dbReference type="Gene3D" id="1.10.101.10">
    <property type="entry name" value="PGBD-like superfamily/PGBD"/>
    <property type="match status" value="1"/>
</dbReference>
<dbReference type="RefSeq" id="WP_121153822.1">
    <property type="nucleotide sequence ID" value="NZ_CP032829.1"/>
</dbReference>
<evidence type="ECO:0000256" key="1">
    <source>
        <dbReference type="ARBA" id="ARBA00004752"/>
    </source>
</evidence>
<dbReference type="GO" id="GO:0071555">
    <property type="term" value="P:cell wall organization"/>
    <property type="evidence" value="ECO:0007669"/>
    <property type="project" value="UniProtKB-UniRule"/>
</dbReference>
<proteinExistence type="inferred from homology"/>
<evidence type="ECO:0000256" key="6">
    <source>
        <dbReference type="ARBA" id="ARBA00023316"/>
    </source>
</evidence>
<feature type="active site" description="Nucleophile" evidence="7">
    <location>
        <position position="408"/>
    </location>
</feature>
<evidence type="ECO:0000256" key="5">
    <source>
        <dbReference type="ARBA" id="ARBA00022984"/>
    </source>
</evidence>
<dbReference type="PROSITE" id="PS52029">
    <property type="entry name" value="LD_TPASE"/>
    <property type="match status" value="1"/>
</dbReference>
<dbReference type="InterPro" id="IPR036366">
    <property type="entry name" value="PGBDSf"/>
</dbReference>
<dbReference type="Pfam" id="PF01471">
    <property type="entry name" value="PG_binding_1"/>
    <property type="match status" value="1"/>
</dbReference>
<feature type="domain" description="L,D-TPase catalytic" evidence="9">
    <location>
        <begin position="274"/>
        <end position="436"/>
    </location>
</feature>
<dbReference type="InterPro" id="IPR002477">
    <property type="entry name" value="Peptidoglycan-bd-like"/>
</dbReference>
<evidence type="ECO:0000256" key="4">
    <source>
        <dbReference type="ARBA" id="ARBA00022960"/>
    </source>
</evidence>
<dbReference type="GO" id="GO:0009252">
    <property type="term" value="P:peptidoglycan biosynthetic process"/>
    <property type="evidence" value="ECO:0007669"/>
    <property type="project" value="UniProtKB-UniPathway"/>
</dbReference>
<feature type="region of interest" description="Disordered" evidence="8">
    <location>
        <begin position="1"/>
        <end position="26"/>
    </location>
</feature>
<evidence type="ECO:0000256" key="3">
    <source>
        <dbReference type="ARBA" id="ARBA00022679"/>
    </source>
</evidence>
<feature type="compositionally biased region" description="Low complexity" evidence="8">
    <location>
        <begin position="1"/>
        <end position="22"/>
    </location>
</feature>
<gene>
    <name evidence="10" type="ORF">D3Y57_14855</name>
</gene>
<dbReference type="PANTHER" id="PTHR41533:SF2">
    <property type="entry name" value="BLR7131 PROTEIN"/>
    <property type="match status" value="1"/>
</dbReference>
<keyword evidence="5 7" id="KW-0573">Peptidoglycan synthesis</keyword>
<reference evidence="10 11" key="1">
    <citation type="submission" date="2018-09" db="EMBL/GenBank/DDBJ databases">
        <title>Sphingomonas peninsula sp. nov., isolated from fildes peninsula, Antarctic soil.</title>
        <authorList>
            <person name="Yingchao G."/>
        </authorList>
    </citation>
    <scope>NUCLEOTIDE SEQUENCE [LARGE SCALE GENOMIC DNA]</scope>
    <source>
        <strain evidence="10 11">YZ-8</strain>
    </source>
</reference>
<dbReference type="EMBL" id="CP032829">
    <property type="protein sequence ID" value="AYJ86985.1"/>
    <property type="molecule type" value="Genomic_DNA"/>
</dbReference>
<organism evidence="10 11">
    <name type="scientific">Sphingomonas paeninsulae</name>
    <dbReference type="NCBI Taxonomy" id="2319844"/>
    <lineage>
        <taxon>Bacteria</taxon>
        <taxon>Pseudomonadati</taxon>
        <taxon>Pseudomonadota</taxon>
        <taxon>Alphaproteobacteria</taxon>
        <taxon>Sphingomonadales</taxon>
        <taxon>Sphingomonadaceae</taxon>
        <taxon>Sphingomonas</taxon>
    </lineage>
</organism>
<evidence type="ECO:0000256" key="8">
    <source>
        <dbReference type="SAM" id="MobiDB-lite"/>
    </source>
</evidence>
<dbReference type="OrthoDB" id="9778545at2"/>
<dbReference type="GO" id="GO:0004180">
    <property type="term" value="F:carboxypeptidase activity"/>
    <property type="evidence" value="ECO:0007669"/>
    <property type="project" value="UniProtKB-ARBA"/>
</dbReference>
<dbReference type="InterPro" id="IPR045380">
    <property type="entry name" value="LD_TPept_scaffold_dom"/>
</dbReference>
<dbReference type="Proteomes" id="UP000276254">
    <property type="component" value="Chromosome"/>
</dbReference>
<dbReference type="Gene3D" id="2.40.440.10">
    <property type="entry name" value="L,D-transpeptidase catalytic domain-like"/>
    <property type="match status" value="1"/>
</dbReference>
<evidence type="ECO:0000256" key="2">
    <source>
        <dbReference type="ARBA" id="ARBA00005992"/>
    </source>
</evidence>
<keyword evidence="11" id="KW-1185">Reference proteome</keyword>
<evidence type="ECO:0000313" key="10">
    <source>
        <dbReference type="EMBL" id="AYJ86985.1"/>
    </source>
</evidence>
<dbReference type="Pfam" id="PF03734">
    <property type="entry name" value="YkuD"/>
    <property type="match status" value="1"/>
</dbReference>
<dbReference type="CDD" id="cd16913">
    <property type="entry name" value="YkuD_like"/>
    <property type="match status" value="1"/>
</dbReference>
<dbReference type="UniPathway" id="UPA00219"/>
<dbReference type="InterPro" id="IPR005490">
    <property type="entry name" value="LD_TPept_cat_dom"/>
</dbReference>
<protein>
    <submittedName>
        <fullName evidence="10">Murein L,D-transpeptidase</fullName>
    </submittedName>
</protein>
<name>A0A494TPH7_SPHPE</name>
<evidence type="ECO:0000259" key="9">
    <source>
        <dbReference type="PROSITE" id="PS52029"/>
    </source>
</evidence>
<sequence length="503" mass="54055">MASAALAGGIAQAQNPQAQNAPVNILPDTLKPATKPAPVQPTLVQPPVVPTLPPIRIPRLSAAQEATLTSWLADVAAPGLARTNPAATATLTGDALVAEALDRARAIHAGRLDTTDFLTVWALRPAAYDPTRSFADAVAGNQLQSWIVNLAPPYAGYDGLRRGLVNYRAIKDNGGWRAIPAGPALSMGQTDARVLALRQRLAVEDRDVSVKGTTFDAPLRDAVQRAQRRYGLNPTGSAGAETLAALNVGVDDRIGAIMANMERWRWLPAELPTHRIQVNIAAAVLTVFEGDRPVKSMRAVTGRPGDETPMLQSNIRSIVINPPWNVPTSIATRELWPKERANKGYLAKHGFKIIGTPATGQRLQQAAGATSALGRLKFDFDNSFSVYLHDTPSRAKFSSYSRLASHGCVRLEKPVELAELVLKDDPKWTGDAVQAAIDAGPTQRVALPQQVAVYLLYWTAFASGNGQMNFRDDPYGWDKLLASKIEASTRRAAMTVAVQGVSQ</sequence>
<dbReference type="SUPFAM" id="SSF141523">
    <property type="entry name" value="L,D-transpeptidase catalytic domain-like"/>
    <property type="match status" value="1"/>
</dbReference>
<dbReference type="InterPro" id="IPR052905">
    <property type="entry name" value="LD-transpeptidase_YkuD-like"/>
</dbReference>